<organism evidence="2 3">
    <name type="scientific">Marinomonas primoryensis</name>
    <dbReference type="NCBI Taxonomy" id="178399"/>
    <lineage>
        <taxon>Bacteria</taxon>
        <taxon>Pseudomonadati</taxon>
        <taxon>Pseudomonadota</taxon>
        <taxon>Gammaproteobacteria</taxon>
        <taxon>Oceanospirillales</taxon>
        <taxon>Oceanospirillaceae</taxon>
        <taxon>Marinomonas</taxon>
    </lineage>
</organism>
<dbReference type="EMBL" id="CP016181">
    <property type="protein sequence ID" value="AWY01559.1"/>
    <property type="molecule type" value="Genomic_DNA"/>
</dbReference>
<reference evidence="2 3" key="1">
    <citation type="submission" date="2016-06" db="EMBL/GenBank/DDBJ databases">
        <title>The sequenced genome of the ice-adhering bacterium Marinomonas primoryensis, from Antarctica.</title>
        <authorList>
            <person name="Graham L."/>
            <person name="Vance T.D.R."/>
            <person name="Davies P.L."/>
        </authorList>
    </citation>
    <scope>NUCLEOTIDE SEQUENCE [LARGE SCALE GENOMIC DNA]</scope>
    <source>
        <strain evidence="2 3">AceL</strain>
    </source>
</reference>
<dbReference type="Proteomes" id="UP000249898">
    <property type="component" value="Chromosome"/>
</dbReference>
<sequence length="520" mass="55697">MSPLNNRYSTLDASDSNFDSAIAVDLLPLAQLAMTSDDLANVFLPPGWNKLAIVNCAPQPYQYPGVKGFLASGRVGDDTSTSVVLALGIDWSDWMQYYLNGPIQGTLASPWASAPSGSLISFTYNAMYNAVRHSLWDSLKFLSGMKLRVTGVSLSGPLAQMAALDLRAGNQGPNQQNAPGDVESYAFSTGAIANSTFATYLKSKVPNSYSVVAGTEANKIDFFPLDGSGELDSELGELIELASPLPEFDVPWVERSADFYIKAMDGAPTPPPTQSGTVEQASGFSRQLAFQFANLCAVSYQRFQHPNAQTMNISPYSVGKSITASSVNFATIYTSVDSLTVAFRGACTWQEFADYVSNSQTKTVSIDGTNVSVHSGAANLLYGPSDANGSTTFKERLFKEIEAALGDRTNIYFTGHDLGGAVANLAALDFETYNSLSVTSVYTFGATPTGGPDFNNVMANTFNKSCFQVNRSTDPFAKLSTLLIGYASLNTQVSVTGTPANDCYPYHSIKSYSNLLDPKE</sequence>
<dbReference type="OrthoDB" id="5522031at2"/>
<dbReference type="InterPro" id="IPR029058">
    <property type="entry name" value="AB_hydrolase_fold"/>
</dbReference>
<dbReference type="AlphaFoldDB" id="A0A2Z4PWM7"/>
<dbReference type="SUPFAM" id="SSF53474">
    <property type="entry name" value="alpha/beta-Hydrolases"/>
    <property type="match status" value="2"/>
</dbReference>
<dbReference type="PANTHER" id="PTHR45856:SF24">
    <property type="entry name" value="FUNGAL LIPASE-LIKE DOMAIN-CONTAINING PROTEIN"/>
    <property type="match status" value="1"/>
</dbReference>
<evidence type="ECO:0000259" key="1">
    <source>
        <dbReference type="Pfam" id="PF01764"/>
    </source>
</evidence>
<dbReference type="RefSeq" id="WP_112140153.1">
    <property type="nucleotide sequence ID" value="NZ_CP016181.1"/>
</dbReference>
<name>A0A2Z4PWM7_9GAMM</name>
<dbReference type="InterPro" id="IPR051218">
    <property type="entry name" value="Sec_MonoDiacylglyc_Lipase"/>
</dbReference>
<evidence type="ECO:0000313" key="2">
    <source>
        <dbReference type="EMBL" id="AWY01559.1"/>
    </source>
</evidence>
<dbReference type="GO" id="GO:0006629">
    <property type="term" value="P:lipid metabolic process"/>
    <property type="evidence" value="ECO:0007669"/>
    <property type="project" value="InterPro"/>
</dbReference>
<dbReference type="InterPro" id="IPR002921">
    <property type="entry name" value="Fungal_lipase-type"/>
</dbReference>
<proteinExistence type="predicted"/>
<dbReference type="Gene3D" id="3.40.50.1820">
    <property type="entry name" value="alpha/beta hydrolase"/>
    <property type="match status" value="2"/>
</dbReference>
<dbReference type="PANTHER" id="PTHR45856">
    <property type="entry name" value="ALPHA/BETA-HYDROLASES SUPERFAMILY PROTEIN"/>
    <property type="match status" value="1"/>
</dbReference>
<feature type="domain" description="Fungal lipase-type" evidence="1">
    <location>
        <begin position="341"/>
        <end position="481"/>
    </location>
</feature>
<dbReference type="Pfam" id="PF01764">
    <property type="entry name" value="Lipase_3"/>
    <property type="match status" value="2"/>
</dbReference>
<gene>
    <name evidence="2" type="ORF">A8139_17515</name>
</gene>
<accession>A0A2Z4PWM7</accession>
<feature type="domain" description="Fungal lipase-type" evidence="1">
    <location>
        <begin position="124"/>
        <end position="213"/>
    </location>
</feature>
<evidence type="ECO:0000313" key="3">
    <source>
        <dbReference type="Proteomes" id="UP000249898"/>
    </source>
</evidence>
<protein>
    <recommendedName>
        <fullName evidence="1">Fungal lipase-type domain-containing protein</fullName>
    </recommendedName>
</protein>